<dbReference type="InterPro" id="IPR007607">
    <property type="entry name" value="BacA/B"/>
</dbReference>
<dbReference type="PANTHER" id="PTHR35024">
    <property type="entry name" value="HYPOTHETICAL CYTOSOLIC PROTEIN"/>
    <property type="match status" value="1"/>
</dbReference>
<organism evidence="1 2">
    <name type="scientific">Methanocalculus chunghsingensis</name>
    <dbReference type="NCBI Taxonomy" id="156457"/>
    <lineage>
        <taxon>Archaea</taxon>
        <taxon>Methanobacteriati</taxon>
        <taxon>Methanobacteriota</taxon>
        <taxon>Stenosarchaea group</taxon>
        <taxon>Methanomicrobia</taxon>
        <taxon>Methanomicrobiales</taxon>
        <taxon>Methanocalculaceae</taxon>
        <taxon>Methanocalculus</taxon>
    </lineage>
</organism>
<dbReference type="AlphaFoldDB" id="A0A8J8B6D6"/>
<dbReference type="InterPro" id="IPR011004">
    <property type="entry name" value="Trimer_LpxA-like_sf"/>
</dbReference>
<protein>
    <recommendedName>
        <fullName evidence="3">Acyltransferase</fullName>
    </recommendedName>
</protein>
<evidence type="ECO:0008006" key="3">
    <source>
        <dbReference type="Google" id="ProtNLM"/>
    </source>
</evidence>
<dbReference type="RefSeq" id="WP_211530162.1">
    <property type="nucleotide sequence ID" value="NZ_JWHL01000003.1"/>
</dbReference>
<reference evidence="1" key="1">
    <citation type="submission" date="2014-12" db="EMBL/GenBank/DDBJ databases">
        <authorList>
            <person name="Huang H.-H."/>
            <person name="Chen S.-C."/>
            <person name="Lai M.-C."/>
        </authorList>
    </citation>
    <scope>NUCLEOTIDE SEQUENCE</scope>
    <source>
        <strain evidence="1">K1F9705b</strain>
    </source>
</reference>
<evidence type="ECO:0000313" key="2">
    <source>
        <dbReference type="Proteomes" id="UP000730161"/>
    </source>
</evidence>
<dbReference type="EMBL" id="JWHL01000003">
    <property type="protein sequence ID" value="MBR1368532.1"/>
    <property type="molecule type" value="Genomic_DNA"/>
</dbReference>
<dbReference type="PANTHER" id="PTHR35024:SF4">
    <property type="entry name" value="POLYMER-FORMING CYTOSKELETAL PROTEIN"/>
    <property type="match status" value="1"/>
</dbReference>
<keyword evidence="2" id="KW-1185">Reference proteome</keyword>
<dbReference type="Pfam" id="PF04519">
    <property type="entry name" value="Bactofilin"/>
    <property type="match status" value="1"/>
</dbReference>
<gene>
    <name evidence="1" type="ORF">RJ53_03035</name>
</gene>
<dbReference type="OrthoDB" id="105377at2157"/>
<evidence type="ECO:0000313" key="1">
    <source>
        <dbReference type="EMBL" id="MBR1368532.1"/>
    </source>
</evidence>
<dbReference type="SUPFAM" id="SSF51161">
    <property type="entry name" value="Trimeric LpxA-like enzymes"/>
    <property type="match status" value="2"/>
</dbReference>
<dbReference type="Proteomes" id="UP000730161">
    <property type="component" value="Unassembled WGS sequence"/>
</dbReference>
<name>A0A8J8B6D6_9EURY</name>
<sequence>MENEITTEEQAVLKGCILPDGTELQERILKAPGDVIIGEHSRIEYGISGDEIFIADSCSLQGDIKAEGDLRIGNFCEIDGNIIAETDAFIGEGVVIRGKLTVTGNLDIGDNVTIEKGFEALGEIAVRNPMPVILYIILYVMTMLRIDHEEEIDRFMEELSSYDDRPLILPPRTILDQSRLIVLMPVQIGSSCRLHGLIQGSEMTVGSKTTVFGSIRGDDSVRVSSGAMIHGNVEAKNEVFIEEDVRILGNVEGTRVTMDENATVEGVIRSTGGLTIRRKKK</sequence>
<accession>A0A8J8B6D6</accession>
<comment type="caution">
    <text evidence="1">The sequence shown here is derived from an EMBL/GenBank/DDBJ whole genome shotgun (WGS) entry which is preliminary data.</text>
</comment>
<dbReference type="Gene3D" id="2.160.10.10">
    <property type="entry name" value="Hexapeptide repeat proteins"/>
    <property type="match status" value="2"/>
</dbReference>
<proteinExistence type="predicted"/>